<dbReference type="Gene3D" id="3.40.50.1000">
    <property type="entry name" value="HAD superfamily/HAD-like"/>
    <property type="match status" value="1"/>
</dbReference>
<dbReference type="NCBIfam" id="TIGR00099">
    <property type="entry name" value="Cof-subfamily"/>
    <property type="match status" value="1"/>
</dbReference>
<dbReference type="PANTHER" id="PTHR10000">
    <property type="entry name" value="PHOSPHOSERINE PHOSPHATASE"/>
    <property type="match status" value="1"/>
</dbReference>
<sequence length="308" mass="34115">MEKYSGGSRSLSGRISKERNLTGEEVEQVKITCIALDLDGTTLNPQGRLGRRNREAIKKALDAGIQVVAASGRSLDSLPKDILEIEGIQYGITSNGAAVYRLSDRKCLKQSRLSGDSVKEILACTEKEEVAFEAFIKGKPYAQKEYVEDPVSFGASERAIPYIQSTREPVADMETFIRENQEMLDCLDIVVKSEEKKRDLWKTLQENVKDVYITSSVPQLLEISHRDSGKDAGIRFLLEYLGLNREGLAAFGDGDNDKELLAYARIGIAMENASPECKRTADWIAPSNDRDGVAWGIEKLLGIGSFEL</sequence>
<organism evidence="1 2">
    <name type="scientific">Candidatus Blautia pullistercoris</name>
    <dbReference type="NCBI Taxonomy" id="2838499"/>
    <lineage>
        <taxon>Bacteria</taxon>
        <taxon>Bacillati</taxon>
        <taxon>Bacillota</taxon>
        <taxon>Clostridia</taxon>
        <taxon>Lachnospirales</taxon>
        <taxon>Lachnospiraceae</taxon>
        <taxon>Blautia</taxon>
    </lineage>
</organism>
<proteinExistence type="predicted"/>
<dbReference type="GO" id="GO:0000287">
    <property type="term" value="F:magnesium ion binding"/>
    <property type="evidence" value="ECO:0007669"/>
    <property type="project" value="TreeGrafter"/>
</dbReference>
<dbReference type="EMBL" id="DXFG01000174">
    <property type="protein sequence ID" value="HIX37932.1"/>
    <property type="molecule type" value="Genomic_DNA"/>
</dbReference>
<accession>A0A9D1VMG0</accession>
<dbReference type="SUPFAM" id="SSF56784">
    <property type="entry name" value="HAD-like"/>
    <property type="match status" value="1"/>
</dbReference>
<comment type="caution">
    <text evidence="1">The sequence shown here is derived from an EMBL/GenBank/DDBJ whole genome shotgun (WGS) entry which is preliminary data.</text>
</comment>
<dbReference type="PANTHER" id="PTHR10000:SF8">
    <property type="entry name" value="HAD SUPERFAMILY HYDROLASE-LIKE, TYPE 3"/>
    <property type="match status" value="1"/>
</dbReference>
<dbReference type="Pfam" id="PF08282">
    <property type="entry name" value="Hydrolase_3"/>
    <property type="match status" value="1"/>
</dbReference>
<dbReference type="Gene3D" id="3.30.1240.10">
    <property type="match status" value="1"/>
</dbReference>
<reference evidence="1" key="1">
    <citation type="journal article" date="2021" name="PeerJ">
        <title>Extensive microbial diversity within the chicken gut microbiome revealed by metagenomics and culture.</title>
        <authorList>
            <person name="Gilroy R."/>
            <person name="Ravi A."/>
            <person name="Getino M."/>
            <person name="Pursley I."/>
            <person name="Horton D.L."/>
            <person name="Alikhan N.F."/>
            <person name="Baker D."/>
            <person name="Gharbi K."/>
            <person name="Hall N."/>
            <person name="Watson M."/>
            <person name="Adriaenssens E.M."/>
            <person name="Foster-Nyarko E."/>
            <person name="Jarju S."/>
            <person name="Secka A."/>
            <person name="Antonio M."/>
            <person name="Oren A."/>
            <person name="Chaudhuri R.R."/>
            <person name="La Ragione R."/>
            <person name="Hildebrand F."/>
            <person name="Pallen M.J."/>
        </authorList>
    </citation>
    <scope>NUCLEOTIDE SEQUENCE</scope>
    <source>
        <strain evidence="1">ChiHjej12B11-1927</strain>
    </source>
</reference>
<gene>
    <name evidence="1" type="ORF">H9738_08705</name>
</gene>
<name>A0A9D1VMG0_9FIRM</name>
<reference evidence="1" key="2">
    <citation type="submission" date="2021-04" db="EMBL/GenBank/DDBJ databases">
        <authorList>
            <person name="Gilroy R."/>
        </authorList>
    </citation>
    <scope>NUCLEOTIDE SEQUENCE</scope>
    <source>
        <strain evidence="1">ChiHjej12B11-1927</strain>
    </source>
</reference>
<dbReference type="GO" id="GO:0005829">
    <property type="term" value="C:cytosol"/>
    <property type="evidence" value="ECO:0007669"/>
    <property type="project" value="TreeGrafter"/>
</dbReference>
<dbReference type="InterPro" id="IPR023214">
    <property type="entry name" value="HAD_sf"/>
</dbReference>
<dbReference type="SFLD" id="SFLDG01140">
    <property type="entry name" value="C2.B:_Phosphomannomutase_and_P"/>
    <property type="match status" value="1"/>
</dbReference>
<keyword evidence="1" id="KW-0378">Hydrolase</keyword>
<dbReference type="InterPro" id="IPR006379">
    <property type="entry name" value="HAD-SF_hydro_IIB"/>
</dbReference>
<evidence type="ECO:0000313" key="1">
    <source>
        <dbReference type="EMBL" id="HIX37932.1"/>
    </source>
</evidence>
<dbReference type="GO" id="GO:0016791">
    <property type="term" value="F:phosphatase activity"/>
    <property type="evidence" value="ECO:0007669"/>
    <property type="project" value="TreeGrafter"/>
</dbReference>
<dbReference type="NCBIfam" id="TIGR01484">
    <property type="entry name" value="HAD-SF-IIB"/>
    <property type="match status" value="1"/>
</dbReference>
<protein>
    <submittedName>
        <fullName evidence="1">Cof-type HAD-IIB family hydrolase</fullName>
    </submittedName>
</protein>
<dbReference type="SFLD" id="SFLDS00003">
    <property type="entry name" value="Haloacid_Dehalogenase"/>
    <property type="match status" value="1"/>
</dbReference>
<dbReference type="Proteomes" id="UP000824230">
    <property type="component" value="Unassembled WGS sequence"/>
</dbReference>
<dbReference type="InterPro" id="IPR000150">
    <property type="entry name" value="Cof"/>
</dbReference>
<dbReference type="PROSITE" id="PS01229">
    <property type="entry name" value="COF_2"/>
    <property type="match status" value="1"/>
</dbReference>
<dbReference type="CDD" id="cd07516">
    <property type="entry name" value="HAD_Pase"/>
    <property type="match status" value="1"/>
</dbReference>
<dbReference type="InterPro" id="IPR036412">
    <property type="entry name" value="HAD-like_sf"/>
</dbReference>
<dbReference type="AlphaFoldDB" id="A0A9D1VMG0"/>
<evidence type="ECO:0000313" key="2">
    <source>
        <dbReference type="Proteomes" id="UP000824230"/>
    </source>
</evidence>